<feature type="transmembrane region" description="Helical" evidence="1">
    <location>
        <begin position="50"/>
        <end position="66"/>
    </location>
</feature>
<feature type="transmembrane region" description="Helical" evidence="1">
    <location>
        <begin position="115"/>
        <end position="134"/>
    </location>
</feature>
<keyword evidence="3" id="KW-1185">Reference proteome</keyword>
<keyword evidence="1" id="KW-0812">Transmembrane</keyword>
<keyword evidence="1" id="KW-0472">Membrane</keyword>
<accession>A0ABS2G8Y5</accession>
<feature type="transmembrane region" description="Helical" evidence="1">
    <location>
        <begin position="78"/>
        <end position="103"/>
    </location>
</feature>
<dbReference type="EMBL" id="JACSNV010000008">
    <property type="protein sequence ID" value="MBM6877926.1"/>
    <property type="molecule type" value="Genomic_DNA"/>
</dbReference>
<reference evidence="2 3" key="1">
    <citation type="journal article" date="2021" name="Sci. Rep.">
        <title>The distribution of antibiotic resistance genes in chicken gut microbiota commensals.</title>
        <authorList>
            <person name="Juricova H."/>
            <person name="Matiasovicova J."/>
            <person name="Kubasova T."/>
            <person name="Cejkova D."/>
            <person name="Rychlik I."/>
        </authorList>
    </citation>
    <scope>NUCLEOTIDE SEQUENCE [LARGE SCALE GENOMIC DNA]</scope>
    <source>
        <strain evidence="2 3">An431b</strain>
    </source>
</reference>
<gene>
    <name evidence="2" type="ORF">H9X83_07100</name>
</gene>
<protein>
    <submittedName>
        <fullName evidence="2">Stage V sporulation protein AB</fullName>
    </submittedName>
</protein>
<sequence>MRTFLSVILGFSSGAMVAAGTVTFLAAIGIVPRMAQRTKTERFIPRYEDAMFLGGIFACLTFYPRLRIPLGNFLTGIYGLLCGIFVGVLAVALAEVLNVMPILMRRTRLTQGLRWLLLAFALGKVAGTVLYFFIDGFYIL</sequence>
<comment type="caution">
    <text evidence="2">The sequence shown here is derived from an EMBL/GenBank/DDBJ whole genome shotgun (WGS) entry which is preliminary data.</text>
</comment>
<feature type="transmembrane region" description="Helical" evidence="1">
    <location>
        <begin position="6"/>
        <end position="30"/>
    </location>
</feature>
<dbReference type="Pfam" id="PF13782">
    <property type="entry name" value="SpoVAB"/>
    <property type="match status" value="1"/>
</dbReference>
<dbReference type="Proteomes" id="UP000729290">
    <property type="component" value="Unassembled WGS sequence"/>
</dbReference>
<evidence type="ECO:0000313" key="3">
    <source>
        <dbReference type="Proteomes" id="UP000729290"/>
    </source>
</evidence>
<dbReference type="RefSeq" id="WP_205132757.1">
    <property type="nucleotide sequence ID" value="NZ_JACSNT010000002.1"/>
</dbReference>
<evidence type="ECO:0000313" key="2">
    <source>
        <dbReference type="EMBL" id="MBM6877926.1"/>
    </source>
</evidence>
<keyword evidence="1" id="KW-1133">Transmembrane helix</keyword>
<evidence type="ECO:0000256" key="1">
    <source>
        <dbReference type="SAM" id="Phobius"/>
    </source>
</evidence>
<dbReference type="InterPro" id="IPR020144">
    <property type="entry name" value="SpoVAB"/>
</dbReference>
<proteinExistence type="predicted"/>
<organism evidence="2 3">
    <name type="scientific">Anaerotignum lactatifermentans</name>
    <dbReference type="NCBI Taxonomy" id="160404"/>
    <lineage>
        <taxon>Bacteria</taxon>
        <taxon>Bacillati</taxon>
        <taxon>Bacillota</taxon>
        <taxon>Clostridia</taxon>
        <taxon>Lachnospirales</taxon>
        <taxon>Anaerotignaceae</taxon>
        <taxon>Anaerotignum</taxon>
    </lineage>
</organism>
<name>A0ABS2G8Y5_9FIRM</name>